<evidence type="ECO:0000256" key="5">
    <source>
        <dbReference type="SAM" id="Coils"/>
    </source>
</evidence>
<feature type="transmembrane region" description="Helical" evidence="6">
    <location>
        <begin position="14"/>
        <end position="34"/>
    </location>
</feature>
<feature type="coiled-coil region" evidence="5">
    <location>
        <begin position="166"/>
        <end position="219"/>
    </location>
</feature>
<evidence type="ECO:0000313" key="9">
    <source>
        <dbReference type="Proteomes" id="UP000321332"/>
    </source>
</evidence>
<dbReference type="Proteomes" id="UP000321332">
    <property type="component" value="Chromosome"/>
</dbReference>
<evidence type="ECO:0000256" key="3">
    <source>
        <dbReference type="ARBA" id="ARBA00022989"/>
    </source>
</evidence>
<dbReference type="GeneID" id="61186826"/>
<keyword evidence="5" id="KW-0175">Coiled coil</keyword>
<accession>A0AAE6M481</accession>
<feature type="transmembrane region" description="Helical" evidence="6">
    <location>
        <begin position="424"/>
        <end position="444"/>
    </location>
</feature>
<dbReference type="GO" id="GO:0140359">
    <property type="term" value="F:ABC-type transporter activity"/>
    <property type="evidence" value="ECO:0007669"/>
    <property type="project" value="InterPro"/>
</dbReference>
<feature type="transmembrane region" description="Helical" evidence="6">
    <location>
        <begin position="482"/>
        <end position="502"/>
    </location>
</feature>
<keyword evidence="4 6" id="KW-0472">Membrane</keyword>
<dbReference type="InterPro" id="IPR051328">
    <property type="entry name" value="T7SS_ABC-Transporter"/>
</dbReference>
<keyword evidence="3 6" id="KW-1133">Transmembrane helix</keyword>
<evidence type="ECO:0000259" key="7">
    <source>
        <dbReference type="Pfam" id="PF12698"/>
    </source>
</evidence>
<dbReference type="AlphaFoldDB" id="A0AAE6M481"/>
<sequence>MFSWQLLLKDKRQLVKWLFVILVPTLLVAGFIGATSHMAQHASKLQVAVVNQDQSAKYQGKTQNVGKNFAEVLQKSKTLSFVTYSTPEKANDALHTGRVSGVVILPKSLTQDVSEFKKTGKSVTIKQIIASGQSQFASQYVQHELDNVLNRENARLMMGVSNDSVLKNLTTQSQNLSQESSDLQLNLQAIGNGIDTDNAEELQEKATDVANKMANYSAQMNDAVQANDTAKIQEMAVAMNDLSYTMQTSVVGGIGNIAASLNTTKALSDKSGIIQSSAKTLKKGQTSIADKLQKMSGEQADNKETSPLTQLLVFDRQDVQPIRQSGQTILPNILVIGVTLLAILFGLLLPMKPVKQEALALEQWWENFQVAGLLNAVAVALMVASGIFWHVSLFNFWVIVGITIVASWAMMSIIWYLKEWLGQLGWWLGTTILTLQTIFAVTTVPQSMTTGIFNYFYNIWPLSALNHVVRQLIFGGNIQQNVIILVIWFLAITILLVTYYRMKQRQNFKAMMADEA</sequence>
<dbReference type="PANTHER" id="PTHR43077">
    <property type="entry name" value="TRANSPORT PERMEASE YVFS-RELATED"/>
    <property type="match status" value="1"/>
</dbReference>
<protein>
    <recommendedName>
        <fullName evidence="7">ABC-2 type transporter transmembrane domain-containing protein</fullName>
    </recommendedName>
</protein>
<dbReference type="Gene3D" id="3.40.1710.10">
    <property type="entry name" value="abc type-2 transporter like domain"/>
    <property type="match status" value="1"/>
</dbReference>
<dbReference type="Pfam" id="PF12698">
    <property type="entry name" value="ABC2_membrane_3"/>
    <property type="match status" value="1"/>
</dbReference>
<evidence type="ECO:0000313" key="8">
    <source>
        <dbReference type="EMBL" id="QEA33306.1"/>
    </source>
</evidence>
<keyword evidence="2 6" id="KW-0812">Transmembrane</keyword>
<evidence type="ECO:0000256" key="6">
    <source>
        <dbReference type="SAM" id="Phobius"/>
    </source>
</evidence>
<evidence type="ECO:0000256" key="2">
    <source>
        <dbReference type="ARBA" id="ARBA00022692"/>
    </source>
</evidence>
<reference evidence="8 9" key="1">
    <citation type="submission" date="2019-06" db="EMBL/GenBank/DDBJ databases">
        <title>Genome analyses of bacteria isolated from kimchi.</title>
        <authorList>
            <person name="Lee S."/>
            <person name="Ahn S."/>
            <person name="Roh S."/>
        </authorList>
    </citation>
    <scope>NUCLEOTIDE SEQUENCE [LARGE SCALE GENOMIC DNA]</scope>
    <source>
        <strain evidence="8 9">CBA3620</strain>
    </source>
</reference>
<name>A0AAE6M481_LEUCA</name>
<dbReference type="PANTHER" id="PTHR43077:SF10">
    <property type="entry name" value="TRANSPORT PERMEASE PROTEIN"/>
    <property type="match status" value="1"/>
</dbReference>
<feature type="transmembrane region" description="Helical" evidence="6">
    <location>
        <begin position="329"/>
        <end position="349"/>
    </location>
</feature>
<dbReference type="GO" id="GO:0016020">
    <property type="term" value="C:membrane"/>
    <property type="evidence" value="ECO:0007669"/>
    <property type="project" value="UniProtKB-SubCell"/>
</dbReference>
<proteinExistence type="predicted"/>
<feature type="transmembrane region" description="Helical" evidence="6">
    <location>
        <begin position="396"/>
        <end position="417"/>
    </location>
</feature>
<organism evidence="8 9">
    <name type="scientific">Leuconostoc carnosum</name>
    <dbReference type="NCBI Taxonomy" id="1252"/>
    <lineage>
        <taxon>Bacteria</taxon>
        <taxon>Bacillati</taxon>
        <taxon>Bacillota</taxon>
        <taxon>Bacilli</taxon>
        <taxon>Lactobacillales</taxon>
        <taxon>Lactobacillaceae</taxon>
        <taxon>Leuconostoc</taxon>
    </lineage>
</organism>
<dbReference type="OMA" id="GIHAMRE"/>
<comment type="subcellular location">
    <subcellularLocation>
        <location evidence="1">Membrane</location>
        <topology evidence="1">Multi-pass membrane protein</topology>
    </subcellularLocation>
</comment>
<evidence type="ECO:0000256" key="4">
    <source>
        <dbReference type="ARBA" id="ARBA00023136"/>
    </source>
</evidence>
<dbReference type="InterPro" id="IPR013525">
    <property type="entry name" value="ABC2_TM"/>
</dbReference>
<evidence type="ECO:0000256" key="1">
    <source>
        <dbReference type="ARBA" id="ARBA00004141"/>
    </source>
</evidence>
<dbReference type="RefSeq" id="WP_014973750.1">
    <property type="nucleotide sequence ID" value="NZ_BPKR01000007.1"/>
</dbReference>
<feature type="domain" description="ABC-2 type transporter transmembrane" evidence="7">
    <location>
        <begin position="18"/>
        <end position="180"/>
    </location>
</feature>
<gene>
    <name evidence="8" type="ORF">FGL89_03650</name>
</gene>
<feature type="transmembrane region" description="Helical" evidence="6">
    <location>
        <begin position="370"/>
        <end position="390"/>
    </location>
</feature>
<dbReference type="EMBL" id="CP042374">
    <property type="protein sequence ID" value="QEA33306.1"/>
    <property type="molecule type" value="Genomic_DNA"/>
</dbReference>